<evidence type="ECO:0000259" key="9">
    <source>
        <dbReference type="PROSITE" id="PS01124"/>
    </source>
</evidence>
<evidence type="ECO:0000256" key="3">
    <source>
        <dbReference type="ARBA" id="ARBA00022553"/>
    </source>
</evidence>
<dbReference type="RefSeq" id="WP_091493893.1">
    <property type="nucleotide sequence ID" value="NZ_FODJ01000001.1"/>
</dbReference>
<dbReference type="GO" id="GO:0005737">
    <property type="term" value="C:cytoplasm"/>
    <property type="evidence" value="ECO:0007669"/>
    <property type="project" value="UniProtKB-SubCell"/>
</dbReference>
<dbReference type="OrthoDB" id="342399at2"/>
<feature type="domain" description="Response regulatory" evidence="10">
    <location>
        <begin position="4"/>
        <end position="121"/>
    </location>
</feature>
<keyword evidence="7" id="KW-0804">Transcription</keyword>
<evidence type="ECO:0000256" key="2">
    <source>
        <dbReference type="ARBA" id="ARBA00022490"/>
    </source>
</evidence>
<dbReference type="InterPro" id="IPR011006">
    <property type="entry name" value="CheY-like_superfamily"/>
</dbReference>
<dbReference type="PROSITE" id="PS50110">
    <property type="entry name" value="RESPONSE_REGULATORY"/>
    <property type="match status" value="1"/>
</dbReference>
<dbReference type="Pfam" id="PF12833">
    <property type="entry name" value="HTH_18"/>
    <property type="match status" value="1"/>
</dbReference>
<evidence type="ECO:0000256" key="7">
    <source>
        <dbReference type="ARBA" id="ARBA00023163"/>
    </source>
</evidence>
<dbReference type="GO" id="GO:0003700">
    <property type="term" value="F:DNA-binding transcription factor activity"/>
    <property type="evidence" value="ECO:0007669"/>
    <property type="project" value="InterPro"/>
</dbReference>
<protein>
    <submittedName>
        <fullName evidence="11">Two component transcriptional regulator, AraC family</fullName>
    </submittedName>
</protein>
<dbReference type="InterPro" id="IPR001789">
    <property type="entry name" value="Sig_transdc_resp-reg_receiver"/>
</dbReference>
<dbReference type="PROSITE" id="PS00041">
    <property type="entry name" value="HTH_ARAC_FAMILY_1"/>
    <property type="match status" value="1"/>
</dbReference>
<dbReference type="CDD" id="cd17536">
    <property type="entry name" value="REC_YesN-like"/>
    <property type="match status" value="1"/>
</dbReference>
<dbReference type="InterPro" id="IPR051552">
    <property type="entry name" value="HptR"/>
</dbReference>
<dbReference type="SMART" id="SM00342">
    <property type="entry name" value="HTH_ARAC"/>
    <property type="match status" value="1"/>
</dbReference>
<organism evidence="11 12">
    <name type="scientific">Amphibacillus marinus</name>
    <dbReference type="NCBI Taxonomy" id="872970"/>
    <lineage>
        <taxon>Bacteria</taxon>
        <taxon>Bacillati</taxon>
        <taxon>Bacillota</taxon>
        <taxon>Bacilli</taxon>
        <taxon>Bacillales</taxon>
        <taxon>Bacillaceae</taxon>
        <taxon>Amphibacillus</taxon>
    </lineage>
</organism>
<dbReference type="Gene3D" id="3.40.50.2300">
    <property type="match status" value="1"/>
</dbReference>
<feature type="modified residue" description="4-aspartylphosphate" evidence="8">
    <location>
        <position position="56"/>
    </location>
</feature>
<proteinExistence type="predicted"/>
<keyword evidence="5" id="KW-0805">Transcription regulation</keyword>
<dbReference type="AlphaFoldDB" id="A0A1H8H705"/>
<dbReference type="PANTHER" id="PTHR42713:SF3">
    <property type="entry name" value="TRANSCRIPTIONAL REGULATORY PROTEIN HPTR"/>
    <property type="match status" value="1"/>
</dbReference>
<dbReference type="Pfam" id="PF00072">
    <property type="entry name" value="Response_reg"/>
    <property type="match status" value="1"/>
</dbReference>
<dbReference type="Gene3D" id="1.10.10.60">
    <property type="entry name" value="Homeodomain-like"/>
    <property type="match status" value="2"/>
</dbReference>
<evidence type="ECO:0000313" key="11">
    <source>
        <dbReference type="EMBL" id="SEN51790.1"/>
    </source>
</evidence>
<evidence type="ECO:0000259" key="10">
    <source>
        <dbReference type="PROSITE" id="PS50110"/>
    </source>
</evidence>
<evidence type="ECO:0000256" key="4">
    <source>
        <dbReference type="ARBA" id="ARBA00023012"/>
    </source>
</evidence>
<gene>
    <name evidence="11" type="ORF">SAMN04488134_101267</name>
</gene>
<keyword evidence="3 8" id="KW-0597">Phosphoprotein</keyword>
<dbReference type="EMBL" id="FODJ01000001">
    <property type="protein sequence ID" value="SEN51790.1"/>
    <property type="molecule type" value="Genomic_DNA"/>
</dbReference>
<accession>A0A1H8H705</accession>
<reference evidence="11 12" key="1">
    <citation type="submission" date="2016-10" db="EMBL/GenBank/DDBJ databases">
        <authorList>
            <person name="de Groot N.N."/>
        </authorList>
    </citation>
    <scope>NUCLEOTIDE SEQUENCE [LARGE SCALE GENOMIC DNA]</scope>
    <source>
        <strain evidence="11 12">CGMCC 1.10434</strain>
    </source>
</reference>
<evidence type="ECO:0000256" key="6">
    <source>
        <dbReference type="ARBA" id="ARBA00023125"/>
    </source>
</evidence>
<dbReference type="Proteomes" id="UP000199300">
    <property type="component" value="Unassembled WGS sequence"/>
</dbReference>
<feature type="domain" description="HTH araC/xylS-type" evidence="9">
    <location>
        <begin position="421"/>
        <end position="519"/>
    </location>
</feature>
<evidence type="ECO:0000256" key="5">
    <source>
        <dbReference type="ARBA" id="ARBA00023015"/>
    </source>
</evidence>
<comment type="subcellular location">
    <subcellularLocation>
        <location evidence="1">Cytoplasm</location>
    </subcellularLocation>
</comment>
<keyword evidence="2" id="KW-0963">Cytoplasm</keyword>
<evidence type="ECO:0000313" key="12">
    <source>
        <dbReference type="Proteomes" id="UP000199300"/>
    </source>
</evidence>
<dbReference type="GO" id="GO:0043565">
    <property type="term" value="F:sequence-specific DNA binding"/>
    <property type="evidence" value="ECO:0007669"/>
    <property type="project" value="InterPro"/>
</dbReference>
<dbReference type="PANTHER" id="PTHR42713">
    <property type="entry name" value="HISTIDINE KINASE-RELATED"/>
    <property type="match status" value="1"/>
</dbReference>
<dbReference type="STRING" id="872970.SAMN04488134_101267"/>
<dbReference type="SMART" id="SM00448">
    <property type="entry name" value="REC"/>
    <property type="match status" value="1"/>
</dbReference>
<evidence type="ECO:0000256" key="1">
    <source>
        <dbReference type="ARBA" id="ARBA00004496"/>
    </source>
</evidence>
<keyword evidence="12" id="KW-1185">Reference proteome</keyword>
<dbReference type="InterPro" id="IPR009057">
    <property type="entry name" value="Homeodomain-like_sf"/>
</dbReference>
<dbReference type="SUPFAM" id="SSF52172">
    <property type="entry name" value="CheY-like"/>
    <property type="match status" value="1"/>
</dbReference>
<dbReference type="SUPFAM" id="SSF46689">
    <property type="entry name" value="Homeodomain-like"/>
    <property type="match status" value="2"/>
</dbReference>
<evidence type="ECO:0000256" key="8">
    <source>
        <dbReference type="PROSITE-ProRule" id="PRU00169"/>
    </source>
</evidence>
<dbReference type="PROSITE" id="PS01124">
    <property type="entry name" value="HTH_ARAC_FAMILY_2"/>
    <property type="match status" value="1"/>
</dbReference>
<keyword evidence="4" id="KW-0902">Two-component regulatory system</keyword>
<keyword evidence="6" id="KW-0238">DNA-binding</keyword>
<dbReference type="InterPro" id="IPR018062">
    <property type="entry name" value="HTH_AraC-typ_CS"/>
</dbReference>
<name>A0A1H8H705_9BACI</name>
<dbReference type="GO" id="GO:0000160">
    <property type="term" value="P:phosphorelay signal transduction system"/>
    <property type="evidence" value="ECO:0007669"/>
    <property type="project" value="UniProtKB-KW"/>
</dbReference>
<dbReference type="InterPro" id="IPR018060">
    <property type="entry name" value="HTH_AraC"/>
</dbReference>
<sequence>MNWNVVIIDDDYQVVAGMEATLKQSGLPCTVVGTANNGKAGLDLVQTTLPDVIITDIYMPMMDGIDMIRQLRQQGFNQKIIILSGYSEFQHAQQALKLNIVDYLSKPASRSTILTTIADVLNQLTAEQEKKRSNQQFRLKLKQYEKYFAEGLIELAIKGHIDHASLQTNQRRFINRWPEQFHLPVKLNFKHLKDAVSAPHNYELLSFAIANIVKDTIAEHELDHYYIEVDQINHLLCFYKKDCAGKALNVLAGKALRAIKENLLSLLKVDLQFECAHYSTEWHDFIADVHQLLAMKLPFASDTLTIELPNIKKQLSRAIQSTNIQLIQTTIDDFFKTVSTFTFAPAITVQIGIEIFTIFKYELHENGIYTLDDLFQSTDLYQTFVHFRSWRELDFFFQGLIDQLAQEPIFQDDTRHSKLINQVIAYIDNNLNRNLTLNEIAEELFISRNYLGKLFKTKMAISFKEYVTKAKIEAARKMLVTGDYMIYEAAEAVGFDNPAYFTSVFKKVAGYPPSQIIHEDNN</sequence>